<feature type="compositionally biased region" description="Basic and acidic residues" evidence="1">
    <location>
        <begin position="257"/>
        <end position="273"/>
    </location>
</feature>
<dbReference type="RefSeq" id="WP_036867905.1">
    <property type="nucleotide sequence ID" value="NZ_JRNQ01000063.1"/>
</dbReference>
<evidence type="ECO:0000313" key="3">
    <source>
        <dbReference type="Proteomes" id="UP000029525"/>
    </source>
</evidence>
<dbReference type="Proteomes" id="UP000029525">
    <property type="component" value="Unassembled WGS sequence"/>
</dbReference>
<evidence type="ECO:0000256" key="1">
    <source>
        <dbReference type="SAM" id="MobiDB-lite"/>
    </source>
</evidence>
<feature type="region of interest" description="Disordered" evidence="1">
    <location>
        <begin position="425"/>
        <end position="447"/>
    </location>
</feature>
<feature type="region of interest" description="Disordered" evidence="1">
    <location>
        <begin position="194"/>
        <end position="348"/>
    </location>
</feature>
<gene>
    <name evidence="2" type="ORF">HMPREF0647_08790</name>
</gene>
<dbReference type="OrthoDB" id="1045296at2"/>
<feature type="compositionally biased region" description="Basic and acidic residues" evidence="1">
    <location>
        <begin position="226"/>
        <end position="250"/>
    </location>
</feature>
<accession>A0A096AAA2</accession>
<feature type="compositionally biased region" description="Basic and acidic residues" evidence="1">
    <location>
        <begin position="327"/>
        <end position="348"/>
    </location>
</feature>
<organism evidence="2 3">
    <name type="scientific">Prevotella bivia DNF00320</name>
    <dbReference type="NCBI Taxonomy" id="1401068"/>
    <lineage>
        <taxon>Bacteria</taxon>
        <taxon>Pseudomonadati</taxon>
        <taxon>Bacteroidota</taxon>
        <taxon>Bacteroidia</taxon>
        <taxon>Bacteroidales</taxon>
        <taxon>Prevotellaceae</taxon>
        <taxon>Prevotella</taxon>
    </lineage>
</organism>
<evidence type="ECO:0000313" key="2">
    <source>
        <dbReference type="EMBL" id="KGF43835.1"/>
    </source>
</evidence>
<dbReference type="EMBL" id="JRNQ01000063">
    <property type="protein sequence ID" value="KGF43835.1"/>
    <property type="molecule type" value="Genomic_DNA"/>
</dbReference>
<dbReference type="AlphaFoldDB" id="A0A096AAA2"/>
<feature type="compositionally biased region" description="Gly residues" evidence="1">
    <location>
        <begin position="305"/>
        <end position="325"/>
    </location>
</feature>
<reference evidence="2 3" key="1">
    <citation type="submission" date="2014-07" db="EMBL/GenBank/DDBJ databases">
        <authorList>
            <person name="McCorrison J."/>
            <person name="Sanka R."/>
            <person name="Torralba M."/>
            <person name="Gillis M."/>
            <person name="Haft D.H."/>
            <person name="Methe B."/>
            <person name="Sutton G."/>
            <person name="Nelson K.E."/>
        </authorList>
    </citation>
    <scope>NUCLEOTIDE SEQUENCE [LARGE SCALE GENOMIC DNA]</scope>
    <source>
        <strain evidence="2 3">DNF00320</strain>
    </source>
</reference>
<protein>
    <submittedName>
        <fullName evidence="2">Uncharacterized protein</fullName>
    </submittedName>
</protein>
<feature type="region of interest" description="Disordered" evidence="1">
    <location>
        <begin position="1"/>
        <end position="100"/>
    </location>
</feature>
<name>A0A096AAA2_9BACT</name>
<proteinExistence type="predicted"/>
<comment type="caution">
    <text evidence="2">The sequence shown here is derived from an EMBL/GenBank/DDBJ whole genome shotgun (WGS) entry which is preliminary data.</text>
</comment>
<sequence>MSSALDDILGNKPTPLPPQQPQPTQQPTGAKPLVDWNKAGAEYEASKPKFTPDILQQQEKEKAEANKIVPPLAPPPEQPKQVAASGHTGVQTPPPADKNKKMSYVDMYKQLNPYQPPTQEELEKERKKEKRERMFAAIGDGISALSNLYFTTQYAPNMYKHENSQSDKVKSKWDKLREDRDTQMNAYIKNLMAAQQADDENAENERRWQRQLGIDAYNQQKDDEEFQYKKERDGVKDDQWQKSYDQKADQFETTIGIKKDAQKEAERSHRANEGLKGAQIKEAKRHNSVTEAQGAERIAISRAKGSGGGSSSGGGKSGSSSGSGKGSKQETIRLHDGSIHTYSPDKKGALTSLAPSMAKKAKAAAERYRKAGDRRSYSHYIQIADALEKAKSKDAIAAIVVSNVGDFPTMDGDVRSVIGATGGFDAKKYRRNGNSKSSKSTSKPPLN</sequence>
<feature type="compositionally biased region" description="Low complexity" evidence="1">
    <location>
        <begin position="435"/>
        <end position="447"/>
    </location>
</feature>